<keyword evidence="1" id="KW-0812">Transmembrane</keyword>
<gene>
    <name evidence="2" type="ORF">EV644_10356</name>
</gene>
<keyword evidence="1" id="KW-0472">Membrane</keyword>
<feature type="transmembrane region" description="Helical" evidence="1">
    <location>
        <begin position="60"/>
        <end position="81"/>
    </location>
</feature>
<protein>
    <recommendedName>
        <fullName evidence="4">DUF4203 domain-containing protein</fullName>
    </recommendedName>
</protein>
<keyword evidence="3" id="KW-1185">Reference proteome</keyword>
<dbReference type="Proteomes" id="UP000295818">
    <property type="component" value="Unassembled WGS sequence"/>
</dbReference>
<evidence type="ECO:0000313" key="3">
    <source>
        <dbReference type="Proteomes" id="UP000295818"/>
    </source>
</evidence>
<name>A0ABY2BPD8_9ACTN</name>
<evidence type="ECO:0008006" key="4">
    <source>
        <dbReference type="Google" id="ProtNLM"/>
    </source>
</evidence>
<dbReference type="RefSeq" id="WP_132190170.1">
    <property type="nucleotide sequence ID" value="NZ_SLWM01000003.1"/>
</dbReference>
<proteinExistence type="predicted"/>
<feature type="transmembrane region" description="Helical" evidence="1">
    <location>
        <begin position="32"/>
        <end position="51"/>
    </location>
</feature>
<feature type="transmembrane region" description="Helical" evidence="1">
    <location>
        <begin position="115"/>
        <end position="137"/>
    </location>
</feature>
<dbReference type="EMBL" id="SLWM01000003">
    <property type="protein sequence ID" value="TCO27360.1"/>
    <property type="molecule type" value="Genomic_DNA"/>
</dbReference>
<evidence type="ECO:0000256" key="1">
    <source>
        <dbReference type="SAM" id="Phobius"/>
    </source>
</evidence>
<sequence>MIVRWLPTFLGFPVGGWLAAQAVGSVRGPGTAALAGLIAGLAIGVAQWLVLRSRGADLRWVVYTALGMTVGGAAAAVLTGANTDVKSLVLTGLVAGAAVGAAQATLLAPSLRAGIAWSALVSIAWGLGWLTTANVIVDAESGFIIFGSSGALVVTVLTGLGMRWLLAVETPAKVVSATPPVAEAHR</sequence>
<comment type="caution">
    <text evidence="2">The sequence shown here is derived from an EMBL/GenBank/DDBJ whole genome shotgun (WGS) entry which is preliminary data.</text>
</comment>
<accession>A0ABY2BPD8</accession>
<evidence type="ECO:0000313" key="2">
    <source>
        <dbReference type="EMBL" id="TCO27360.1"/>
    </source>
</evidence>
<keyword evidence="1" id="KW-1133">Transmembrane helix</keyword>
<reference evidence="2 3" key="1">
    <citation type="journal article" date="2015" name="Stand. Genomic Sci.">
        <title>Genomic Encyclopedia of Bacterial and Archaeal Type Strains, Phase III: the genomes of soil and plant-associated and newly described type strains.</title>
        <authorList>
            <person name="Whitman W.B."/>
            <person name="Woyke T."/>
            <person name="Klenk H.P."/>
            <person name="Zhou Y."/>
            <person name="Lilburn T.G."/>
            <person name="Beck B.J."/>
            <person name="De Vos P."/>
            <person name="Vandamme P."/>
            <person name="Eisen J.A."/>
            <person name="Garrity G."/>
            <person name="Hugenholtz P."/>
            <person name="Kyrpides N.C."/>
        </authorList>
    </citation>
    <scope>NUCLEOTIDE SEQUENCE [LARGE SCALE GENOMIC DNA]</scope>
    <source>
        <strain evidence="2 3">VKM Ac-2538</strain>
    </source>
</reference>
<feature type="transmembrane region" description="Helical" evidence="1">
    <location>
        <begin position="143"/>
        <end position="166"/>
    </location>
</feature>
<organism evidence="2 3">
    <name type="scientific">Kribbella orskensis</name>
    <dbReference type="NCBI Taxonomy" id="2512216"/>
    <lineage>
        <taxon>Bacteria</taxon>
        <taxon>Bacillati</taxon>
        <taxon>Actinomycetota</taxon>
        <taxon>Actinomycetes</taxon>
        <taxon>Propionibacteriales</taxon>
        <taxon>Kribbellaceae</taxon>
        <taxon>Kribbella</taxon>
    </lineage>
</organism>